<dbReference type="EMBL" id="ML119931">
    <property type="protein sequence ID" value="RPA71421.1"/>
    <property type="molecule type" value="Genomic_DNA"/>
</dbReference>
<sequence>MGTQHRHSSLDQAAELLRDLIVAAVEASVPRLRLHPRSKAWWTQELTNKRKAMKTSQRIRKLLPSENSHARYKQRRNDYFRSIKKSKTDMWNQYVEELDGPELNKLMRRLRIRKTQQTPTIK</sequence>
<dbReference type="Proteomes" id="UP000275078">
    <property type="component" value="Unassembled WGS sequence"/>
</dbReference>
<reference evidence="1 2" key="1">
    <citation type="journal article" date="2018" name="Nat. Ecol. Evol.">
        <title>Pezizomycetes genomes reveal the molecular basis of ectomycorrhizal truffle lifestyle.</title>
        <authorList>
            <person name="Murat C."/>
            <person name="Payen T."/>
            <person name="Noel B."/>
            <person name="Kuo A."/>
            <person name="Morin E."/>
            <person name="Chen J."/>
            <person name="Kohler A."/>
            <person name="Krizsan K."/>
            <person name="Balestrini R."/>
            <person name="Da Silva C."/>
            <person name="Montanini B."/>
            <person name="Hainaut M."/>
            <person name="Levati E."/>
            <person name="Barry K.W."/>
            <person name="Belfiori B."/>
            <person name="Cichocki N."/>
            <person name="Clum A."/>
            <person name="Dockter R.B."/>
            <person name="Fauchery L."/>
            <person name="Guy J."/>
            <person name="Iotti M."/>
            <person name="Le Tacon F."/>
            <person name="Lindquist E.A."/>
            <person name="Lipzen A."/>
            <person name="Malagnac F."/>
            <person name="Mello A."/>
            <person name="Molinier V."/>
            <person name="Miyauchi S."/>
            <person name="Poulain J."/>
            <person name="Riccioni C."/>
            <person name="Rubini A."/>
            <person name="Sitrit Y."/>
            <person name="Splivallo R."/>
            <person name="Traeger S."/>
            <person name="Wang M."/>
            <person name="Zifcakova L."/>
            <person name="Wipf D."/>
            <person name="Zambonelli A."/>
            <person name="Paolocci F."/>
            <person name="Nowrousian M."/>
            <person name="Ottonello S."/>
            <person name="Baldrian P."/>
            <person name="Spatafora J.W."/>
            <person name="Henrissat B."/>
            <person name="Nagy L.G."/>
            <person name="Aury J.M."/>
            <person name="Wincker P."/>
            <person name="Grigoriev I.V."/>
            <person name="Bonfante P."/>
            <person name="Martin F.M."/>
        </authorList>
    </citation>
    <scope>NUCLEOTIDE SEQUENCE [LARGE SCALE GENOMIC DNA]</scope>
    <source>
        <strain evidence="1 2">RN42</strain>
    </source>
</reference>
<protein>
    <submittedName>
        <fullName evidence="1">Uncharacterized protein</fullName>
    </submittedName>
</protein>
<dbReference type="STRING" id="1160509.A0A3N4HG97"/>
<accession>A0A3N4HG97</accession>
<dbReference type="AlphaFoldDB" id="A0A3N4HG97"/>
<name>A0A3N4HG97_ASCIM</name>
<evidence type="ECO:0000313" key="1">
    <source>
        <dbReference type="EMBL" id="RPA71421.1"/>
    </source>
</evidence>
<dbReference type="OrthoDB" id="2985821at2759"/>
<feature type="non-terminal residue" evidence="1">
    <location>
        <position position="122"/>
    </location>
</feature>
<evidence type="ECO:0000313" key="2">
    <source>
        <dbReference type="Proteomes" id="UP000275078"/>
    </source>
</evidence>
<organism evidence="1 2">
    <name type="scientific">Ascobolus immersus RN42</name>
    <dbReference type="NCBI Taxonomy" id="1160509"/>
    <lineage>
        <taxon>Eukaryota</taxon>
        <taxon>Fungi</taxon>
        <taxon>Dikarya</taxon>
        <taxon>Ascomycota</taxon>
        <taxon>Pezizomycotina</taxon>
        <taxon>Pezizomycetes</taxon>
        <taxon>Pezizales</taxon>
        <taxon>Ascobolaceae</taxon>
        <taxon>Ascobolus</taxon>
    </lineage>
</organism>
<proteinExistence type="predicted"/>
<gene>
    <name evidence="1" type="ORF">BJ508DRAFT_218043</name>
</gene>
<keyword evidence="2" id="KW-1185">Reference proteome</keyword>